<dbReference type="Pfam" id="PF10973">
    <property type="entry name" value="DUF2799"/>
    <property type="match status" value="1"/>
</dbReference>
<dbReference type="EMBL" id="JBGMEK010000023">
    <property type="protein sequence ID" value="MFA0811601.1"/>
    <property type="molecule type" value="Genomic_DNA"/>
</dbReference>
<dbReference type="InterPro" id="IPR021242">
    <property type="entry name" value="DUF2799"/>
</dbReference>
<dbReference type="Proteomes" id="UP001569428">
    <property type="component" value="Unassembled WGS sequence"/>
</dbReference>
<protein>
    <submittedName>
        <fullName evidence="1">DUF2799 domain-containing protein</fullName>
    </submittedName>
</protein>
<organism evidence="1 2">
    <name type="scientific">Microbulbifer epialgicus</name>
    <dbReference type="NCBI Taxonomy" id="393907"/>
    <lineage>
        <taxon>Bacteria</taxon>
        <taxon>Pseudomonadati</taxon>
        <taxon>Pseudomonadota</taxon>
        <taxon>Gammaproteobacteria</taxon>
        <taxon>Cellvibrionales</taxon>
        <taxon>Microbulbiferaceae</taxon>
        <taxon>Microbulbifer</taxon>
    </lineage>
</organism>
<dbReference type="RefSeq" id="WP_371839175.1">
    <property type="nucleotide sequence ID" value="NZ_JBGMEK010000023.1"/>
</dbReference>
<sequence>MSEDECQMADWQAVGYEDGAAGKGLGYMGRRREACAKYGIQLNTNAYRSGRDEGLELFCTELRGFAEGRSGENYNGVCPADLEGLFLRGYGAGRDIFMARSAVNAIATAIHDLELERDHLLDDMTEMSAQLVQDETSRDERIALLADIARLKIRHTELEIEIGGLMFSLTQREAEYQAILDRSPYHQ</sequence>
<reference evidence="1 2" key="1">
    <citation type="submission" date="2024-08" db="EMBL/GenBank/DDBJ databases">
        <authorList>
            <person name="Ishaq N."/>
        </authorList>
    </citation>
    <scope>NUCLEOTIDE SEQUENCE [LARGE SCALE GENOMIC DNA]</scope>
    <source>
        <strain evidence="1 2">DSM 18651</strain>
    </source>
</reference>
<comment type="caution">
    <text evidence="1">The sequence shown here is derived from an EMBL/GenBank/DDBJ whole genome shotgun (WGS) entry which is preliminary data.</text>
</comment>
<evidence type="ECO:0000313" key="2">
    <source>
        <dbReference type="Proteomes" id="UP001569428"/>
    </source>
</evidence>
<gene>
    <name evidence="1" type="ORF">ACCI49_11785</name>
</gene>
<proteinExistence type="predicted"/>
<evidence type="ECO:0000313" key="1">
    <source>
        <dbReference type="EMBL" id="MFA0811601.1"/>
    </source>
</evidence>
<name>A0ABV4NZN3_9GAMM</name>
<keyword evidence="2" id="KW-1185">Reference proteome</keyword>
<accession>A0ABV4NZN3</accession>